<gene>
    <name evidence="1" type="ORF">IZ6_07730</name>
</gene>
<proteinExistence type="predicted"/>
<dbReference type="AlphaFoldDB" id="A0A6S6QU87"/>
<evidence type="ECO:0008006" key="3">
    <source>
        <dbReference type="Google" id="ProtNLM"/>
    </source>
</evidence>
<protein>
    <recommendedName>
        <fullName evidence="3">Phage gp6-like head-tail connector protein</fullName>
    </recommendedName>
</protein>
<evidence type="ECO:0000313" key="2">
    <source>
        <dbReference type="Proteomes" id="UP000515317"/>
    </source>
</evidence>
<dbReference type="KEGG" id="tso:IZ6_07730"/>
<accession>A0A6S6QU87</accession>
<dbReference type="RefSeq" id="WP_222876698.1">
    <property type="nucleotide sequence ID" value="NZ_AP023361.1"/>
</dbReference>
<dbReference type="EMBL" id="AP023361">
    <property type="protein sequence ID" value="BCJ90038.1"/>
    <property type="molecule type" value="Genomic_DNA"/>
</dbReference>
<reference evidence="1 2" key="1">
    <citation type="submission" date="2020-08" db="EMBL/GenBank/DDBJ databases">
        <title>Genome sequence of Rhizobiales bacterium strain IZ6.</title>
        <authorList>
            <person name="Nakai R."/>
            <person name="Naganuma T."/>
        </authorList>
    </citation>
    <scope>NUCLEOTIDE SEQUENCE [LARGE SCALE GENOMIC DNA]</scope>
    <source>
        <strain evidence="1 2">IZ6</strain>
    </source>
</reference>
<dbReference type="Proteomes" id="UP000515317">
    <property type="component" value="Chromosome"/>
</dbReference>
<name>A0A6S6QU87_9HYPH</name>
<evidence type="ECO:0000313" key="1">
    <source>
        <dbReference type="EMBL" id="BCJ90038.1"/>
    </source>
</evidence>
<organism evidence="1 2">
    <name type="scientific">Terrihabitans soli</name>
    <dbReference type="NCBI Taxonomy" id="708113"/>
    <lineage>
        <taxon>Bacteria</taxon>
        <taxon>Pseudomonadati</taxon>
        <taxon>Pseudomonadota</taxon>
        <taxon>Alphaproteobacteria</taxon>
        <taxon>Hyphomicrobiales</taxon>
        <taxon>Terrihabitans</taxon>
    </lineage>
</organism>
<sequence length="178" mass="19606">MIPILITPPEPLVDIDEMKEVLGVYDSDRDDFIASLITAAESEFFGPDGVHVTVAYQVFEVRCASFAAEIELPQGPVIEVVEITYQDGAGVTQTLASSVYELLSDDRLVPAAGQSWPSTSGREEAVKIQYAVGLADDDPRREVAKNAVRTHVKLHFDMKDPPGYRETIRNILAPLRAY</sequence>
<keyword evidence="2" id="KW-1185">Reference proteome</keyword>